<sequence length="242" mass="27324">MQISYPCVCCGHLTLTGPPGSRQVCRVCGWEDDVYRLRWPYRAGGSSLIEAQKKVTGPAEFDRDPFWRPIDTARDRFEPGGRELAPWPEDRTVLYWWRRRPGTLWWEEPGPRPEDAGDGPADDFAEAVRAVAAFPPATADNLQGMAVDFDHYLWECPSIRDVVVVSGPDPDRQLTAHCRAESASAPHRVAADVEQVWTRDLRYVHWEAHRVRLEPASVILDAVTVSSENGYRITATIVVTWA</sequence>
<dbReference type="InterPro" id="IPR025983">
    <property type="entry name" value="Cys_rich_CPCC"/>
</dbReference>
<accession>A0ABQ3X8L7</accession>
<dbReference type="Pfam" id="PF14206">
    <property type="entry name" value="Cys_rich_CPCC"/>
    <property type="match status" value="1"/>
</dbReference>
<feature type="domain" description="Cysteine-rich CPCC" evidence="1">
    <location>
        <begin position="5"/>
        <end position="54"/>
    </location>
</feature>
<organism evidence="2 3">
    <name type="scientific">Actinoplanes couchii</name>
    <dbReference type="NCBI Taxonomy" id="403638"/>
    <lineage>
        <taxon>Bacteria</taxon>
        <taxon>Bacillati</taxon>
        <taxon>Actinomycetota</taxon>
        <taxon>Actinomycetes</taxon>
        <taxon>Micromonosporales</taxon>
        <taxon>Micromonosporaceae</taxon>
        <taxon>Actinoplanes</taxon>
    </lineage>
</organism>
<protein>
    <recommendedName>
        <fullName evidence="1">Cysteine-rich CPCC domain-containing protein</fullName>
    </recommendedName>
</protein>
<evidence type="ECO:0000259" key="1">
    <source>
        <dbReference type="Pfam" id="PF14206"/>
    </source>
</evidence>
<evidence type="ECO:0000313" key="2">
    <source>
        <dbReference type="EMBL" id="GID54837.1"/>
    </source>
</evidence>
<name>A0ABQ3X8L7_9ACTN</name>
<keyword evidence="3" id="KW-1185">Reference proteome</keyword>
<dbReference type="EMBL" id="BOMG01000042">
    <property type="protein sequence ID" value="GID54837.1"/>
    <property type="molecule type" value="Genomic_DNA"/>
</dbReference>
<dbReference type="Proteomes" id="UP000612282">
    <property type="component" value="Unassembled WGS sequence"/>
</dbReference>
<evidence type="ECO:0000313" key="3">
    <source>
        <dbReference type="Proteomes" id="UP000612282"/>
    </source>
</evidence>
<gene>
    <name evidence="2" type="ORF">Aco03nite_032410</name>
</gene>
<comment type="caution">
    <text evidence="2">The sequence shown here is derived from an EMBL/GenBank/DDBJ whole genome shotgun (WGS) entry which is preliminary data.</text>
</comment>
<dbReference type="RefSeq" id="WP_203795961.1">
    <property type="nucleotide sequence ID" value="NZ_BAAAQE010000036.1"/>
</dbReference>
<reference evidence="2 3" key="1">
    <citation type="submission" date="2021-01" db="EMBL/GenBank/DDBJ databases">
        <title>Whole genome shotgun sequence of Actinoplanes couchii NBRC 106145.</title>
        <authorList>
            <person name="Komaki H."/>
            <person name="Tamura T."/>
        </authorList>
    </citation>
    <scope>NUCLEOTIDE SEQUENCE [LARGE SCALE GENOMIC DNA]</scope>
    <source>
        <strain evidence="2 3">NBRC 106145</strain>
    </source>
</reference>
<proteinExistence type="predicted"/>